<accession>A0ABS9ZA47</accession>
<proteinExistence type="predicted"/>
<name>A0ABS9ZA47_9HYPH</name>
<sequence length="104" mass="11495">MATLVKTTQDGRKVEVTGQAITLGGKLEAVELIPVKDHPNRAKIFQVMPEAAYMAGRVALTEEEGRIVLEALANGEAEFLSNPKAIEERFRYAANRREQELGIE</sequence>
<protein>
    <submittedName>
        <fullName evidence="1">Uncharacterized protein</fullName>
    </submittedName>
</protein>
<dbReference type="EMBL" id="JAIVFP010000001">
    <property type="protein sequence ID" value="MCI4684462.1"/>
    <property type="molecule type" value="Genomic_DNA"/>
</dbReference>
<reference evidence="1" key="1">
    <citation type="journal article" date="2022" name="ISME J.">
        <title>Identification of active gaseous-alkane degraders at natural gas seeps.</title>
        <authorList>
            <person name="Farhan Ul Haque M."/>
            <person name="Hernandez M."/>
            <person name="Crombie A.T."/>
            <person name="Murrell J.C."/>
        </authorList>
    </citation>
    <scope>NUCLEOTIDE SEQUENCE</scope>
    <source>
        <strain evidence="1">PC2</strain>
    </source>
</reference>
<dbReference type="RefSeq" id="WP_243068356.1">
    <property type="nucleotide sequence ID" value="NZ_JAIVFK010000001.1"/>
</dbReference>
<comment type="caution">
    <text evidence="1">The sequence shown here is derived from an EMBL/GenBank/DDBJ whole genome shotgun (WGS) entry which is preliminary data.</text>
</comment>
<keyword evidence="2" id="KW-1185">Reference proteome</keyword>
<evidence type="ECO:0000313" key="2">
    <source>
        <dbReference type="Proteomes" id="UP001139104"/>
    </source>
</evidence>
<organism evidence="1 2">
    <name type="scientific">Candidatus Rhodoblastus alkanivorans</name>
    <dbReference type="NCBI Taxonomy" id="2954117"/>
    <lineage>
        <taxon>Bacteria</taxon>
        <taxon>Pseudomonadati</taxon>
        <taxon>Pseudomonadota</taxon>
        <taxon>Alphaproteobacteria</taxon>
        <taxon>Hyphomicrobiales</taxon>
        <taxon>Rhodoblastaceae</taxon>
        <taxon>Rhodoblastus</taxon>
    </lineage>
</organism>
<evidence type="ECO:0000313" key="1">
    <source>
        <dbReference type="EMBL" id="MCI4684462.1"/>
    </source>
</evidence>
<dbReference type="Proteomes" id="UP001139104">
    <property type="component" value="Unassembled WGS sequence"/>
</dbReference>
<gene>
    <name evidence="1" type="ORF">K2U94_17105</name>
</gene>